<gene>
    <name evidence="2" type="ORF">g.155566</name>
</gene>
<reference evidence="2" key="1">
    <citation type="submission" date="2018-04" db="EMBL/GenBank/DDBJ databases">
        <title>Transcriptome of Schizaphis graminum biotype I.</title>
        <authorList>
            <person name="Scully E.D."/>
            <person name="Geib S.M."/>
            <person name="Palmer N.A."/>
            <person name="Koch K."/>
            <person name="Bradshaw J."/>
            <person name="Heng-Moss T."/>
            <person name="Sarath G."/>
        </authorList>
    </citation>
    <scope>NUCLEOTIDE SEQUENCE</scope>
</reference>
<dbReference type="PANTHER" id="PTHR47160:SF10">
    <property type="entry name" value="MULE TRANSPOSASE DOMAIN-CONTAINING PROTEIN"/>
    <property type="match status" value="1"/>
</dbReference>
<evidence type="ECO:0000313" key="2">
    <source>
        <dbReference type="EMBL" id="MBY22740.1"/>
    </source>
</evidence>
<feature type="domain" description="MULE transposase" evidence="1">
    <location>
        <begin position="176"/>
        <end position="270"/>
    </location>
</feature>
<accession>A0A2S2P003</accession>
<dbReference type="InterPro" id="IPR018289">
    <property type="entry name" value="MULE_transposase_dom"/>
</dbReference>
<name>A0A2S2P003_SCHGA</name>
<dbReference type="PANTHER" id="PTHR47160">
    <property type="entry name" value="PUTATIVE-RELATED"/>
    <property type="match status" value="1"/>
</dbReference>
<dbReference type="Pfam" id="PF10551">
    <property type="entry name" value="MULE"/>
    <property type="match status" value="1"/>
</dbReference>
<proteinExistence type="predicted"/>
<protein>
    <recommendedName>
        <fullName evidence="1">MULE transposase domain-containing protein</fullName>
    </recommendedName>
</protein>
<sequence>MEHDGYIYDNLGTKKGITYYRCARRGGNFCSGSLKKLADGTIINTKPHNGHQTRNANETLIRAFREVLKRRASSENATLRHIYDEEARRNPEASNIYPYSTAESIMRVARRSSLPSLPHSLADLASIFDDGRLNRYSCCGEIMFKSCLHDVDGRASMVFSCTSLLQLVLANNIEEVHVDATFKVVPFNMGSQLLTVHCMIDNYSIPIVYCLMECKTRNSYNCLFNFLKTHLLVNLNPSVIITDYETALRDTLSFIFPTARITGCWFHHNQAVWRNMKKAVWRNMKKRGFLRLVNTNEFASKALRMLFALPLLPPGDIQRAFDIVRMFAVNHEIPMASLFDYYENYWLRQVGSNVVSVNGLPRRTNNHLESFHNTLRNKFSVAHPNLWIFLGKHIYIFLT</sequence>
<organism evidence="2">
    <name type="scientific">Schizaphis graminum</name>
    <name type="common">Green bug aphid</name>
    <dbReference type="NCBI Taxonomy" id="13262"/>
    <lineage>
        <taxon>Eukaryota</taxon>
        <taxon>Metazoa</taxon>
        <taxon>Ecdysozoa</taxon>
        <taxon>Arthropoda</taxon>
        <taxon>Hexapoda</taxon>
        <taxon>Insecta</taxon>
        <taxon>Pterygota</taxon>
        <taxon>Neoptera</taxon>
        <taxon>Paraneoptera</taxon>
        <taxon>Hemiptera</taxon>
        <taxon>Sternorrhyncha</taxon>
        <taxon>Aphidomorpha</taxon>
        <taxon>Aphidoidea</taxon>
        <taxon>Aphididae</taxon>
        <taxon>Aphidini</taxon>
        <taxon>Schizaphis</taxon>
    </lineage>
</organism>
<dbReference type="EMBL" id="GGMR01010121">
    <property type="protein sequence ID" value="MBY22740.1"/>
    <property type="molecule type" value="Transcribed_RNA"/>
</dbReference>
<evidence type="ECO:0000259" key="1">
    <source>
        <dbReference type="Pfam" id="PF10551"/>
    </source>
</evidence>
<dbReference type="AlphaFoldDB" id="A0A2S2P003"/>